<dbReference type="Pfam" id="PF09898">
    <property type="entry name" value="DUF2125"/>
    <property type="match status" value="1"/>
</dbReference>
<keyword evidence="2" id="KW-1185">Reference proteome</keyword>
<gene>
    <name evidence="1" type="ORF">OE647_17215</name>
</gene>
<accession>A0ABT2Z5N7</accession>
<sequence>MSLAILLTALYGGYWFVGSRAVLSGVETALSRLRDQGQVNYASIGLVGFPSRFDLTVEAPEVRGQDISWAAPFLQVFALSYKPNQIIAVWPHEQTVTLAGQRFDLGAEDMRASALFGADTSLPLDHAQMVVKAPTLAAALGWRASATEARLATQSISDDGRAHRVGVEITGIEMTGAAPTGLGATPVERAYLDATLSFDRPIDRFAGETVPRLARAEIDEARLVWGDMRAEADGTVEVTPSGTPEGKLTVKLVQWRQMLDAAREMALLSPVDAANLERMLDGISRGTADPDSVSLPFTLRQGMVYLGPFALGPAPRL</sequence>
<proteinExistence type="predicted"/>
<reference evidence="1 2" key="1">
    <citation type="submission" date="2022-10" db="EMBL/GenBank/DDBJ databases">
        <title>Defluviimonas sp. nov., isolated from ocean surface water.</title>
        <authorList>
            <person name="He W."/>
            <person name="Wang L."/>
            <person name="Zhang D.-F."/>
        </authorList>
    </citation>
    <scope>NUCLEOTIDE SEQUENCE [LARGE SCALE GENOMIC DNA]</scope>
    <source>
        <strain evidence="1 2">WL0075</strain>
    </source>
</reference>
<dbReference type="EMBL" id="JAOWLA010000019">
    <property type="protein sequence ID" value="MCV2866460.1"/>
    <property type="molecule type" value="Genomic_DNA"/>
</dbReference>
<dbReference type="InterPro" id="IPR018666">
    <property type="entry name" value="DUF2125"/>
</dbReference>
<name>A0ABT2Z5N7_9RHOB</name>
<protein>
    <submittedName>
        <fullName evidence="1">DUF2125 domain-containing protein</fullName>
    </submittedName>
</protein>
<organism evidence="1 2">
    <name type="scientific">Albidovulum sediminicola</name>
    <dbReference type="NCBI Taxonomy" id="2984331"/>
    <lineage>
        <taxon>Bacteria</taxon>
        <taxon>Pseudomonadati</taxon>
        <taxon>Pseudomonadota</taxon>
        <taxon>Alphaproteobacteria</taxon>
        <taxon>Rhodobacterales</taxon>
        <taxon>Paracoccaceae</taxon>
        <taxon>Albidovulum</taxon>
    </lineage>
</organism>
<evidence type="ECO:0000313" key="2">
    <source>
        <dbReference type="Proteomes" id="UP001652503"/>
    </source>
</evidence>
<comment type="caution">
    <text evidence="1">The sequence shown here is derived from an EMBL/GenBank/DDBJ whole genome shotgun (WGS) entry which is preliminary data.</text>
</comment>
<dbReference type="Proteomes" id="UP001652503">
    <property type="component" value="Unassembled WGS sequence"/>
</dbReference>
<evidence type="ECO:0000313" key="1">
    <source>
        <dbReference type="EMBL" id="MCV2866460.1"/>
    </source>
</evidence>